<dbReference type="Proteomes" id="UP000695022">
    <property type="component" value="Unplaced"/>
</dbReference>
<dbReference type="RefSeq" id="XP_014670837.1">
    <property type="nucleotide sequence ID" value="XM_014815351.1"/>
</dbReference>
<gene>
    <name evidence="4" type="primary">LOC106811649</name>
</gene>
<dbReference type="PANTHER" id="PTHR23300">
    <property type="entry name" value="METHANETHIOL OXIDASE"/>
    <property type="match status" value="1"/>
</dbReference>
<dbReference type="GeneID" id="106811649"/>
<protein>
    <submittedName>
        <fullName evidence="4">Selenium-binding protein 1-like isoform X1</fullName>
    </submittedName>
</protein>
<evidence type="ECO:0000256" key="1">
    <source>
        <dbReference type="ARBA" id="ARBA00005606"/>
    </source>
</evidence>
<dbReference type="PANTHER" id="PTHR23300:SF0">
    <property type="entry name" value="METHANETHIOL OXIDASE"/>
    <property type="match status" value="1"/>
</dbReference>
<dbReference type="Pfam" id="PF05694">
    <property type="entry name" value="SBP56"/>
    <property type="match status" value="1"/>
</dbReference>
<keyword evidence="2" id="KW-0711">Selenium</keyword>
<dbReference type="InterPro" id="IPR008826">
    <property type="entry name" value="Se-bd"/>
</dbReference>
<evidence type="ECO:0000313" key="3">
    <source>
        <dbReference type="Proteomes" id="UP000695022"/>
    </source>
</evidence>
<evidence type="ECO:0000313" key="4">
    <source>
        <dbReference type="RefSeq" id="XP_014670837.1"/>
    </source>
</evidence>
<reference evidence="4" key="1">
    <citation type="submission" date="2025-08" db="UniProtKB">
        <authorList>
            <consortium name="RefSeq"/>
        </authorList>
    </citation>
    <scope>IDENTIFICATION</scope>
</reference>
<proteinExistence type="inferred from homology"/>
<evidence type="ECO:0000256" key="2">
    <source>
        <dbReference type="ARBA" id="ARBA00023266"/>
    </source>
</evidence>
<keyword evidence="3" id="KW-1185">Reference proteome</keyword>
<accession>A0ABM1EF66</accession>
<sequence>MSACCHGPGYKSPQDAVKNGPRESLLYTTCVSTADSEGKPDYLATVDVDPKSPTYCQVIHRLEMPHSGDEMHHSGWDACSSCYDDPKVTRSKLILPCLGSSRIYVVDVGENERAPKLHKVVEAEDYESLDMTVPHTSHCLANGEVMISTLGDSKENGKGGFVLLDGKTFTVKGKWQKDDVPFGYDFWYQPRHNIMVSSEWGSPRAFKSGFNPEHLKNGLYGTHLNFWNWNEKTLIKRIDMGSDGIMPLEVRFLHDPDVPIGYVGCAYSSTVIRFYKTNEGEWATEKVIAIPPKKVDGWLFPEMPGIVTDILISMDDKYLYLSNWVHGDIRQYDITDRARPKLTGQVFLGGCIVNDGPVKVTDDNELNEQPEPRIVKGTRLCGGPQMLQLSLDGKRLYVTSSLYSSWDDTFYPEIKKKGSTLLRMDVDVEKGGMTINEDFFVDFGKEPNGPVRAHEMRYPGGDCSSDIFL</sequence>
<comment type="similarity">
    <text evidence="1">Belongs to the selenium-binding protein family.</text>
</comment>
<organism evidence="3 4">
    <name type="scientific">Priapulus caudatus</name>
    <name type="common">Priapulid worm</name>
    <dbReference type="NCBI Taxonomy" id="37621"/>
    <lineage>
        <taxon>Eukaryota</taxon>
        <taxon>Metazoa</taxon>
        <taxon>Ecdysozoa</taxon>
        <taxon>Scalidophora</taxon>
        <taxon>Priapulida</taxon>
        <taxon>Priapulimorpha</taxon>
        <taxon>Priapulimorphida</taxon>
        <taxon>Priapulidae</taxon>
        <taxon>Priapulus</taxon>
    </lineage>
</organism>
<dbReference type="SUPFAM" id="SSF75011">
    <property type="entry name" value="3-carboxy-cis,cis-mucoante lactonizing enzyme"/>
    <property type="match status" value="1"/>
</dbReference>
<name>A0ABM1EF66_PRICU</name>